<dbReference type="AlphaFoldDB" id="A0A5B9DAX3"/>
<dbReference type="PROSITE" id="PS51450">
    <property type="entry name" value="LRR"/>
    <property type="match status" value="2"/>
</dbReference>
<keyword evidence="4" id="KW-1185">Reference proteome</keyword>
<dbReference type="EMBL" id="CP042905">
    <property type="protein sequence ID" value="QEE16135.2"/>
    <property type="molecule type" value="Genomic_DNA"/>
</dbReference>
<gene>
    <name evidence="3" type="ORF">DSAG12_01964</name>
</gene>
<protein>
    <submittedName>
        <fullName evidence="3">Leucine-rich repeat domain-containing protein</fullName>
    </submittedName>
</protein>
<evidence type="ECO:0000256" key="2">
    <source>
        <dbReference type="ARBA" id="ARBA00022737"/>
    </source>
</evidence>
<dbReference type="Proteomes" id="UP000321408">
    <property type="component" value="Chromosome"/>
</dbReference>
<dbReference type="SMART" id="SM00369">
    <property type="entry name" value="LRR_TYP"/>
    <property type="match status" value="4"/>
</dbReference>
<dbReference type="KEGG" id="psyt:DSAG12_01964"/>
<dbReference type="SUPFAM" id="SSF52058">
    <property type="entry name" value="L domain-like"/>
    <property type="match status" value="1"/>
</dbReference>
<dbReference type="PANTHER" id="PTHR48051:SF1">
    <property type="entry name" value="RAS SUPPRESSOR PROTEIN 1"/>
    <property type="match status" value="1"/>
</dbReference>
<accession>A0A5B9DAX3</accession>
<sequence length="396" mass="46208">MKQLLDEDDRKTLNCLGTHISSQDIQKNRLYLTYYTANGFVDKIFLWGLARTAFSKYDDFVFKNRSRPRIIDITSYSKIKILKKLENFPYLESLDIHPFFKSTDSLELIGNLKNLKRLFIFSYNPIRIPDSIGNLLGITDLGITITQKPFHLPKTFKNLKNVEKFSIRSGISKFPNSPSLKNFPEFILNFKKLTHLSLRTNSLTSLPQSIGNLRNLREMNLYNNELSSLPHSIKNLKNLTRLNIGRNNFTRIPENIKHLKNLESIDISYNPFVSLESFRYLFFNPALTIISDFASSKNYKLSIGGLTIPKEVKNYWHEKNYEGIMQYYTPPIIEIAQKYAHNPKSLTHHELKRLETEVTEKERRILELTLPKNDPILRIINEKLKIELSNGFGLMR</sequence>
<dbReference type="InterPro" id="IPR003591">
    <property type="entry name" value="Leu-rich_rpt_typical-subtyp"/>
</dbReference>
<keyword evidence="1" id="KW-0433">Leucine-rich repeat</keyword>
<dbReference type="InterPro" id="IPR001611">
    <property type="entry name" value="Leu-rich_rpt"/>
</dbReference>
<dbReference type="PANTHER" id="PTHR48051">
    <property type="match status" value="1"/>
</dbReference>
<dbReference type="SMART" id="SM00364">
    <property type="entry name" value="LRR_BAC"/>
    <property type="match status" value="4"/>
</dbReference>
<dbReference type="Pfam" id="PF23598">
    <property type="entry name" value="LRR_14"/>
    <property type="match status" value="1"/>
</dbReference>
<evidence type="ECO:0000313" key="4">
    <source>
        <dbReference type="Proteomes" id="UP000321408"/>
    </source>
</evidence>
<name>A0A5B9DAX3_9ARCH</name>
<evidence type="ECO:0000313" key="3">
    <source>
        <dbReference type="EMBL" id="QEE16135.2"/>
    </source>
</evidence>
<organism evidence="3 4">
    <name type="scientific">Promethearchaeum syntrophicum</name>
    <dbReference type="NCBI Taxonomy" id="2594042"/>
    <lineage>
        <taxon>Archaea</taxon>
        <taxon>Promethearchaeati</taxon>
        <taxon>Promethearchaeota</taxon>
        <taxon>Promethearchaeia</taxon>
        <taxon>Promethearchaeales</taxon>
        <taxon>Promethearchaeaceae</taxon>
        <taxon>Promethearchaeum</taxon>
    </lineage>
</organism>
<evidence type="ECO:0000256" key="1">
    <source>
        <dbReference type="ARBA" id="ARBA00022614"/>
    </source>
</evidence>
<dbReference type="GO" id="GO:0005737">
    <property type="term" value="C:cytoplasm"/>
    <property type="evidence" value="ECO:0007669"/>
    <property type="project" value="TreeGrafter"/>
</dbReference>
<keyword evidence="2" id="KW-0677">Repeat</keyword>
<dbReference type="InterPro" id="IPR050216">
    <property type="entry name" value="LRR_domain-containing"/>
</dbReference>
<dbReference type="InterPro" id="IPR032675">
    <property type="entry name" value="LRR_dom_sf"/>
</dbReference>
<dbReference type="InterPro" id="IPR055414">
    <property type="entry name" value="LRR_R13L4/SHOC2-like"/>
</dbReference>
<proteinExistence type="predicted"/>
<dbReference type="Gene3D" id="3.80.10.10">
    <property type="entry name" value="Ribonuclease Inhibitor"/>
    <property type="match status" value="1"/>
</dbReference>
<reference evidence="3 4" key="2">
    <citation type="journal article" date="2024" name="Int. J. Syst. Evol. Microbiol.">
        <title>Promethearchaeum syntrophicum gen. nov., sp. nov., an anaerobic, obligately syntrophic archaeon, the first isolate of the lineage 'Asgard' archaea, and proposal of the new archaeal phylum Promethearchaeota phyl. nov. and kingdom Promethearchaeati regn. nov.</title>
        <authorList>
            <person name="Imachi H."/>
            <person name="Nobu M.K."/>
            <person name="Kato S."/>
            <person name="Takaki Y."/>
            <person name="Miyazaki M."/>
            <person name="Miyata M."/>
            <person name="Ogawara M."/>
            <person name="Saito Y."/>
            <person name="Sakai S."/>
            <person name="Tahara Y.O."/>
            <person name="Takano Y."/>
            <person name="Tasumi E."/>
            <person name="Uematsu K."/>
            <person name="Yoshimura T."/>
            <person name="Itoh T."/>
            <person name="Ohkuma M."/>
            <person name="Takai K."/>
        </authorList>
    </citation>
    <scope>NUCLEOTIDE SEQUENCE [LARGE SCALE GENOMIC DNA]</scope>
    <source>
        <strain evidence="3 4">MK-D1</strain>
    </source>
</reference>
<reference evidence="3 4" key="1">
    <citation type="journal article" date="2020" name="Nature">
        <title>Isolation of an archaeon at the prokaryote-eukaryote interface.</title>
        <authorList>
            <person name="Imachi H."/>
            <person name="Nobu M.K."/>
            <person name="Nakahara N."/>
            <person name="Morono Y."/>
            <person name="Ogawara M."/>
            <person name="Takaki Y."/>
            <person name="Takano Y."/>
            <person name="Uematsu K."/>
            <person name="Ikuta T."/>
            <person name="Ito M."/>
            <person name="Matsui Y."/>
            <person name="Miyazaki M."/>
            <person name="Murata K."/>
            <person name="Saito Y."/>
            <person name="Sakai S."/>
            <person name="Song C."/>
            <person name="Tasumi E."/>
            <person name="Yamanaka Y."/>
            <person name="Yamaguchi T."/>
            <person name="Kamagata Y."/>
            <person name="Tamaki H."/>
            <person name="Takai K."/>
        </authorList>
    </citation>
    <scope>NUCLEOTIDE SEQUENCE [LARGE SCALE GENOMIC DNA]</scope>
    <source>
        <strain evidence="3 4">MK-D1</strain>
    </source>
</reference>